<protein>
    <submittedName>
        <fullName evidence="1">Uncharacterized protein</fullName>
    </submittedName>
</protein>
<accession>A0A8J8P5P5</accession>
<gene>
    <name evidence="1" type="ORF">FGO68_gene17518</name>
</gene>
<keyword evidence="2" id="KW-1185">Reference proteome</keyword>
<dbReference type="AlphaFoldDB" id="A0A8J8P5P5"/>
<organism evidence="1 2">
    <name type="scientific">Halteria grandinella</name>
    <dbReference type="NCBI Taxonomy" id="5974"/>
    <lineage>
        <taxon>Eukaryota</taxon>
        <taxon>Sar</taxon>
        <taxon>Alveolata</taxon>
        <taxon>Ciliophora</taxon>
        <taxon>Intramacronucleata</taxon>
        <taxon>Spirotrichea</taxon>
        <taxon>Stichotrichia</taxon>
        <taxon>Sporadotrichida</taxon>
        <taxon>Halteriidae</taxon>
        <taxon>Halteria</taxon>
    </lineage>
</organism>
<sequence length="144" mass="16181">MRKEEDLMQCTNPNVNALQITPLEFVGVDLAYLSNQISLLSIYYVGAIHLEIELTLSPFYSMQITAAIGKPNQNIQALNLQILFTISKLFFSKMFDSYTTISGTSEGQVREVALLWMRFLIAKPWKADGAELAIPYGIEIAEDL</sequence>
<proteinExistence type="predicted"/>
<evidence type="ECO:0000313" key="2">
    <source>
        <dbReference type="Proteomes" id="UP000785679"/>
    </source>
</evidence>
<dbReference type="Proteomes" id="UP000785679">
    <property type="component" value="Unassembled WGS sequence"/>
</dbReference>
<name>A0A8J8P5P5_HALGN</name>
<dbReference type="EMBL" id="RRYP01001174">
    <property type="protein sequence ID" value="TNV86305.1"/>
    <property type="molecule type" value="Genomic_DNA"/>
</dbReference>
<evidence type="ECO:0000313" key="1">
    <source>
        <dbReference type="EMBL" id="TNV86305.1"/>
    </source>
</evidence>
<comment type="caution">
    <text evidence="1">The sequence shown here is derived from an EMBL/GenBank/DDBJ whole genome shotgun (WGS) entry which is preliminary data.</text>
</comment>
<reference evidence="1" key="1">
    <citation type="submission" date="2019-06" db="EMBL/GenBank/DDBJ databases">
        <authorList>
            <person name="Zheng W."/>
        </authorList>
    </citation>
    <scope>NUCLEOTIDE SEQUENCE</scope>
    <source>
        <strain evidence="1">QDHG01</strain>
    </source>
</reference>